<keyword evidence="1" id="KW-1133">Transmembrane helix</keyword>
<keyword evidence="1" id="KW-0812">Transmembrane</keyword>
<comment type="caution">
    <text evidence="2">The sequence shown here is derived from an EMBL/GenBank/DDBJ whole genome shotgun (WGS) entry which is preliminary data.</text>
</comment>
<evidence type="ECO:0000256" key="1">
    <source>
        <dbReference type="SAM" id="Phobius"/>
    </source>
</evidence>
<accession>A0A1F8GSH5</accession>
<feature type="transmembrane region" description="Helical" evidence="1">
    <location>
        <begin position="69"/>
        <end position="94"/>
    </location>
</feature>
<dbReference type="Proteomes" id="UP000179047">
    <property type="component" value="Unassembled WGS sequence"/>
</dbReference>
<dbReference type="EMBL" id="MGKP01000018">
    <property type="protein sequence ID" value="OGN28377.1"/>
    <property type="molecule type" value="Genomic_DNA"/>
</dbReference>
<dbReference type="AlphaFoldDB" id="A0A1F8GSH5"/>
<organism evidence="2 3">
    <name type="scientific">Candidatus Yanofskybacteria bacterium RIFCSPLOWO2_01_FULL_49_25</name>
    <dbReference type="NCBI Taxonomy" id="1802701"/>
    <lineage>
        <taxon>Bacteria</taxon>
        <taxon>Candidatus Yanofskyibacteriota</taxon>
    </lineage>
</organism>
<keyword evidence="1" id="KW-0472">Membrane</keyword>
<sequence>MMNVGLLLTITIMINTKRLLKIGAAWISIVYVVCYLGVAVFSGIRPSFMYWALHTRMDLGTNAMTFGNFISGLIIWNVIALVAVLLFVVLYNVIKE</sequence>
<dbReference type="InterPro" id="IPR044020">
    <property type="entry name" value="DUF5676"/>
</dbReference>
<gene>
    <name evidence="2" type="ORF">A3A33_05155</name>
</gene>
<reference evidence="2 3" key="1">
    <citation type="journal article" date="2016" name="Nat. Commun.">
        <title>Thousands of microbial genomes shed light on interconnected biogeochemical processes in an aquifer system.</title>
        <authorList>
            <person name="Anantharaman K."/>
            <person name="Brown C.T."/>
            <person name="Hug L.A."/>
            <person name="Sharon I."/>
            <person name="Castelle C.J."/>
            <person name="Probst A.J."/>
            <person name="Thomas B.C."/>
            <person name="Singh A."/>
            <person name="Wilkins M.J."/>
            <person name="Karaoz U."/>
            <person name="Brodie E.L."/>
            <person name="Williams K.H."/>
            <person name="Hubbard S.S."/>
            <person name="Banfield J.F."/>
        </authorList>
    </citation>
    <scope>NUCLEOTIDE SEQUENCE [LARGE SCALE GENOMIC DNA]</scope>
</reference>
<evidence type="ECO:0000313" key="3">
    <source>
        <dbReference type="Proteomes" id="UP000179047"/>
    </source>
</evidence>
<dbReference type="Pfam" id="PF18926">
    <property type="entry name" value="DUF5676"/>
    <property type="match status" value="1"/>
</dbReference>
<proteinExistence type="predicted"/>
<dbReference type="STRING" id="1802701.A3A33_05155"/>
<protein>
    <submittedName>
        <fullName evidence="2">Uncharacterized protein</fullName>
    </submittedName>
</protein>
<name>A0A1F8GSH5_9BACT</name>
<evidence type="ECO:0000313" key="2">
    <source>
        <dbReference type="EMBL" id="OGN28377.1"/>
    </source>
</evidence>
<feature type="transmembrane region" description="Helical" evidence="1">
    <location>
        <begin position="26"/>
        <end position="48"/>
    </location>
</feature>